<evidence type="ECO:0000313" key="3">
    <source>
        <dbReference type="Proteomes" id="UP000827986"/>
    </source>
</evidence>
<dbReference type="EMBL" id="JAHDVG010000463">
    <property type="protein sequence ID" value="KAH1185845.1"/>
    <property type="molecule type" value="Genomic_DNA"/>
</dbReference>
<feature type="region of interest" description="Disordered" evidence="1">
    <location>
        <begin position="235"/>
        <end position="260"/>
    </location>
</feature>
<accession>A0A9D3XVA4</accession>
<feature type="region of interest" description="Disordered" evidence="1">
    <location>
        <begin position="1"/>
        <end position="20"/>
    </location>
</feature>
<evidence type="ECO:0000256" key="1">
    <source>
        <dbReference type="SAM" id="MobiDB-lite"/>
    </source>
</evidence>
<sequence length="388" mass="41822">MERKGHPTRADGYNTLNKESEGSSISSAWRWRLAATLFKSSWWPLKSSCGMEGGGAAITSSGWGEEMLWVSAGTEDPPPGRTPGTVPRTSIPPTPLSRVWRGRPMVLPKLWPPSELPLGAAPEATVPTGTTGPATMLGATATAVAPAARVGRSGPKDGYKWRPGWCRIRYCLLTGRNGGARICDNHGSAISTWRTGTNSNGWSANGLDRRTLDSEATAIDTRGCSALAETWRRSPSGNGIDDRATTDCGTLPGTRTDNDIRHSPIDIRSLRRISAASLVRTEPSPRVWSVLRAIHVDSVPSGPWAVISIGNIPSTETGTKPGVTAEIPVEICLWSMGPTSVALQAPAWTRRPGPLEGFKRGQHPDIWRGLFRRGRATPLYVSQRPRAW</sequence>
<evidence type="ECO:0000313" key="2">
    <source>
        <dbReference type="EMBL" id="KAH1185845.1"/>
    </source>
</evidence>
<name>A0A9D3XVA4_9SAUR</name>
<keyword evidence="3" id="KW-1185">Reference proteome</keyword>
<gene>
    <name evidence="2" type="ORF">KIL84_018594</name>
</gene>
<comment type="caution">
    <text evidence="2">The sequence shown here is derived from an EMBL/GenBank/DDBJ whole genome shotgun (WGS) entry which is preliminary data.</text>
</comment>
<feature type="region of interest" description="Disordered" evidence="1">
    <location>
        <begin position="74"/>
        <end position="97"/>
    </location>
</feature>
<protein>
    <submittedName>
        <fullName evidence="2">Uncharacterized protein</fullName>
    </submittedName>
</protein>
<dbReference type="AlphaFoldDB" id="A0A9D3XVA4"/>
<reference evidence="2" key="1">
    <citation type="submission" date="2021-09" db="EMBL/GenBank/DDBJ databases">
        <title>The genome of Mauremys mutica provides insights into the evolution of semi-aquatic lifestyle.</title>
        <authorList>
            <person name="Gong S."/>
            <person name="Gao Y."/>
        </authorList>
    </citation>
    <scope>NUCLEOTIDE SEQUENCE</scope>
    <source>
        <strain evidence="2">MM-2020</strain>
        <tissue evidence="2">Muscle</tissue>
    </source>
</reference>
<organism evidence="2 3">
    <name type="scientific">Mauremys mutica</name>
    <name type="common">yellowpond turtle</name>
    <dbReference type="NCBI Taxonomy" id="74926"/>
    <lineage>
        <taxon>Eukaryota</taxon>
        <taxon>Metazoa</taxon>
        <taxon>Chordata</taxon>
        <taxon>Craniata</taxon>
        <taxon>Vertebrata</taxon>
        <taxon>Euteleostomi</taxon>
        <taxon>Archelosauria</taxon>
        <taxon>Testudinata</taxon>
        <taxon>Testudines</taxon>
        <taxon>Cryptodira</taxon>
        <taxon>Durocryptodira</taxon>
        <taxon>Testudinoidea</taxon>
        <taxon>Geoemydidae</taxon>
        <taxon>Geoemydinae</taxon>
        <taxon>Mauremys</taxon>
    </lineage>
</organism>
<dbReference type="Proteomes" id="UP000827986">
    <property type="component" value="Unassembled WGS sequence"/>
</dbReference>
<proteinExistence type="predicted"/>